<comment type="caution">
    <text evidence="3">The sequence shown here is derived from an EMBL/GenBank/DDBJ whole genome shotgun (WGS) entry which is preliminary data.</text>
</comment>
<feature type="compositionally biased region" description="Basic and acidic residues" evidence="1">
    <location>
        <begin position="109"/>
        <end position="119"/>
    </location>
</feature>
<gene>
    <name evidence="3" type="ORF">RJ639_037624</name>
</gene>
<organism evidence="3 4">
    <name type="scientific">Escallonia herrerae</name>
    <dbReference type="NCBI Taxonomy" id="1293975"/>
    <lineage>
        <taxon>Eukaryota</taxon>
        <taxon>Viridiplantae</taxon>
        <taxon>Streptophyta</taxon>
        <taxon>Embryophyta</taxon>
        <taxon>Tracheophyta</taxon>
        <taxon>Spermatophyta</taxon>
        <taxon>Magnoliopsida</taxon>
        <taxon>eudicotyledons</taxon>
        <taxon>Gunneridae</taxon>
        <taxon>Pentapetalae</taxon>
        <taxon>asterids</taxon>
        <taxon>campanulids</taxon>
        <taxon>Escalloniales</taxon>
        <taxon>Escalloniaceae</taxon>
        <taxon>Escallonia</taxon>
    </lineage>
</organism>
<evidence type="ECO:0000313" key="4">
    <source>
        <dbReference type="Proteomes" id="UP001188597"/>
    </source>
</evidence>
<reference evidence="3" key="1">
    <citation type="submission" date="2022-12" db="EMBL/GenBank/DDBJ databases">
        <title>Draft genome assemblies for two species of Escallonia (Escalloniales).</title>
        <authorList>
            <person name="Chanderbali A."/>
            <person name="Dervinis C."/>
            <person name="Anghel I."/>
            <person name="Soltis D."/>
            <person name="Soltis P."/>
            <person name="Zapata F."/>
        </authorList>
    </citation>
    <scope>NUCLEOTIDE SEQUENCE</scope>
    <source>
        <strain evidence="3">UCBG64.0493</strain>
        <tissue evidence="3">Leaf</tissue>
    </source>
</reference>
<evidence type="ECO:0008006" key="5">
    <source>
        <dbReference type="Google" id="ProtNLM"/>
    </source>
</evidence>
<sequence length="133" mass="14488">MISEQDTMPGQASSRAVLARTTRSNASPGSERLMSLSLSALLNWLELMRTEASHPLTMQSWKNRRRVAAAVVGVAICFGVMSSVSVDLEDASDAERRMRKSTGKAMVGAREREGRDLGRDPLPLRNARSWAGG</sequence>
<name>A0AA89BFH0_9ASTE</name>
<evidence type="ECO:0000256" key="1">
    <source>
        <dbReference type="SAM" id="MobiDB-lite"/>
    </source>
</evidence>
<keyword evidence="2" id="KW-0812">Transmembrane</keyword>
<feature type="region of interest" description="Disordered" evidence="1">
    <location>
        <begin position="1"/>
        <end position="30"/>
    </location>
</feature>
<protein>
    <recommendedName>
        <fullName evidence="5">Transmembrane protein</fullName>
    </recommendedName>
</protein>
<feature type="region of interest" description="Disordered" evidence="1">
    <location>
        <begin position="91"/>
        <end position="133"/>
    </location>
</feature>
<dbReference type="Proteomes" id="UP001188597">
    <property type="component" value="Unassembled WGS sequence"/>
</dbReference>
<keyword evidence="4" id="KW-1185">Reference proteome</keyword>
<dbReference type="AlphaFoldDB" id="A0AA89BFH0"/>
<keyword evidence="2" id="KW-1133">Transmembrane helix</keyword>
<accession>A0AA89BFH0</accession>
<evidence type="ECO:0000313" key="3">
    <source>
        <dbReference type="EMBL" id="KAK3030076.1"/>
    </source>
</evidence>
<feature type="transmembrane region" description="Helical" evidence="2">
    <location>
        <begin position="67"/>
        <end position="86"/>
    </location>
</feature>
<feature type="compositionally biased region" description="Polar residues" evidence="1">
    <location>
        <begin position="1"/>
        <end position="14"/>
    </location>
</feature>
<evidence type="ECO:0000256" key="2">
    <source>
        <dbReference type="SAM" id="Phobius"/>
    </source>
</evidence>
<keyword evidence="2" id="KW-0472">Membrane</keyword>
<proteinExistence type="predicted"/>
<dbReference type="EMBL" id="JAVXUP010000352">
    <property type="protein sequence ID" value="KAK3030076.1"/>
    <property type="molecule type" value="Genomic_DNA"/>
</dbReference>